<dbReference type="EMBL" id="JAGIQL010000012">
    <property type="protein sequence ID" value="MBP0456935.1"/>
    <property type="molecule type" value="Genomic_DNA"/>
</dbReference>
<dbReference type="GO" id="GO:0005524">
    <property type="term" value="F:ATP binding"/>
    <property type="evidence" value="ECO:0007669"/>
    <property type="project" value="UniProtKB-KW"/>
</dbReference>
<evidence type="ECO:0000259" key="2">
    <source>
        <dbReference type="Pfam" id="PF13581"/>
    </source>
</evidence>
<dbReference type="Proteomes" id="UP000670475">
    <property type="component" value="Unassembled WGS sequence"/>
</dbReference>
<protein>
    <submittedName>
        <fullName evidence="3">ATP-binding protein</fullName>
    </submittedName>
</protein>
<evidence type="ECO:0000313" key="4">
    <source>
        <dbReference type="Proteomes" id="UP000670475"/>
    </source>
</evidence>
<dbReference type="PANTHER" id="PTHR35526:SF3">
    <property type="entry name" value="ANTI-SIGMA-F FACTOR RSBW"/>
    <property type="match status" value="1"/>
</dbReference>
<dbReference type="PANTHER" id="PTHR35526">
    <property type="entry name" value="ANTI-SIGMA-F FACTOR RSBW-RELATED"/>
    <property type="match status" value="1"/>
</dbReference>
<keyword evidence="1" id="KW-0723">Serine/threonine-protein kinase</keyword>
<accession>A0A940MBF0</accession>
<feature type="domain" description="Histidine kinase/HSP90-like ATPase" evidence="2">
    <location>
        <begin position="15"/>
        <end position="123"/>
    </location>
</feature>
<sequence>MTWQSGTDGSTKTVRAAEARHRAAALLADLNPAVQETMAADVLLVVSELVTNAVRHGGGVAGYSVTVEEGSVVVEVTDRSTRLPSVRDTGELVPGGFGWPLVCRLAHTTLVRPHASGKTIQARLPLHRVGR</sequence>
<keyword evidence="1" id="KW-0418">Kinase</keyword>
<keyword evidence="1" id="KW-0808">Transferase</keyword>
<dbReference type="SUPFAM" id="SSF55874">
    <property type="entry name" value="ATPase domain of HSP90 chaperone/DNA topoisomerase II/histidine kinase"/>
    <property type="match status" value="1"/>
</dbReference>
<gene>
    <name evidence="3" type="ORF">JFN87_05360</name>
</gene>
<keyword evidence="3" id="KW-0547">Nucleotide-binding</keyword>
<reference evidence="3" key="1">
    <citation type="submission" date="2021-03" db="EMBL/GenBank/DDBJ databases">
        <title>Whole genome sequence of Streptomyces bomunensis MMS17-BM035.</title>
        <authorList>
            <person name="Lee J.H."/>
        </authorList>
    </citation>
    <scope>NUCLEOTIDE SEQUENCE</scope>
    <source>
        <strain evidence="3">MMS17-BM035</strain>
    </source>
</reference>
<dbReference type="InterPro" id="IPR036890">
    <property type="entry name" value="HATPase_C_sf"/>
</dbReference>
<organism evidence="3 4">
    <name type="scientific">Streptomyces montanisoli</name>
    <dbReference type="NCBI Taxonomy" id="2798581"/>
    <lineage>
        <taxon>Bacteria</taxon>
        <taxon>Bacillati</taxon>
        <taxon>Actinomycetota</taxon>
        <taxon>Actinomycetes</taxon>
        <taxon>Kitasatosporales</taxon>
        <taxon>Streptomycetaceae</taxon>
        <taxon>Streptomyces</taxon>
    </lineage>
</organism>
<evidence type="ECO:0000256" key="1">
    <source>
        <dbReference type="ARBA" id="ARBA00022527"/>
    </source>
</evidence>
<name>A0A940MBF0_9ACTN</name>
<dbReference type="RefSeq" id="WP_209338713.1">
    <property type="nucleotide sequence ID" value="NZ_JAGIQL010000012.1"/>
</dbReference>
<dbReference type="Gene3D" id="3.30.565.10">
    <property type="entry name" value="Histidine kinase-like ATPase, C-terminal domain"/>
    <property type="match status" value="1"/>
</dbReference>
<evidence type="ECO:0000313" key="3">
    <source>
        <dbReference type="EMBL" id="MBP0456935.1"/>
    </source>
</evidence>
<comment type="caution">
    <text evidence="3">The sequence shown here is derived from an EMBL/GenBank/DDBJ whole genome shotgun (WGS) entry which is preliminary data.</text>
</comment>
<dbReference type="GO" id="GO:0004674">
    <property type="term" value="F:protein serine/threonine kinase activity"/>
    <property type="evidence" value="ECO:0007669"/>
    <property type="project" value="UniProtKB-KW"/>
</dbReference>
<keyword evidence="4" id="KW-1185">Reference proteome</keyword>
<dbReference type="InterPro" id="IPR003594">
    <property type="entry name" value="HATPase_dom"/>
</dbReference>
<dbReference type="InterPro" id="IPR050267">
    <property type="entry name" value="Anti-sigma-factor_SerPK"/>
</dbReference>
<proteinExistence type="predicted"/>
<dbReference type="Pfam" id="PF13581">
    <property type="entry name" value="HATPase_c_2"/>
    <property type="match status" value="1"/>
</dbReference>
<dbReference type="AlphaFoldDB" id="A0A940MBF0"/>
<keyword evidence="3" id="KW-0067">ATP-binding</keyword>
<dbReference type="CDD" id="cd16936">
    <property type="entry name" value="HATPase_RsbW-like"/>
    <property type="match status" value="1"/>
</dbReference>